<proteinExistence type="predicted"/>
<protein>
    <submittedName>
        <fullName evidence="1">Uncharacterized protein</fullName>
    </submittedName>
</protein>
<gene>
    <name evidence="1" type="ORF">LEP1GSC186_0019</name>
</gene>
<dbReference type="AlphaFoldDB" id="M6U2G3"/>
<sequence>MKGKVCPQRNDPSFVFNERFEGFSKETANQIGRRQSRNSSKC</sequence>
<name>M6U2G3_9LEPT</name>
<dbReference type="EMBL" id="AHOP02000057">
    <property type="protein sequence ID" value="EMO39237.1"/>
    <property type="molecule type" value="Genomic_DNA"/>
</dbReference>
<evidence type="ECO:0000313" key="2">
    <source>
        <dbReference type="Proteomes" id="UP000012153"/>
    </source>
</evidence>
<reference evidence="1 2" key="1">
    <citation type="submission" date="2013-01" db="EMBL/GenBank/DDBJ databases">
        <authorList>
            <person name="Harkins D.M."/>
            <person name="Durkin A.S."/>
            <person name="Brinkac L.M."/>
            <person name="Haft D.H."/>
            <person name="Selengut J.D."/>
            <person name="Sanka R."/>
            <person name="DePew J."/>
            <person name="Purushe J."/>
            <person name="Matthias M.A."/>
            <person name="Vinetz J.M."/>
            <person name="Sutton G.G."/>
            <person name="Nierman W.C."/>
            <person name="Fouts D.E."/>
        </authorList>
    </citation>
    <scope>NUCLEOTIDE SEQUENCE [LARGE SCALE GENOMIC DNA]</scope>
    <source>
        <strain evidence="1 2">ZUN142</strain>
    </source>
</reference>
<accession>M6U2G3</accession>
<dbReference type="Proteomes" id="UP000012153">
    <property type="component" value="Unassembled WGS sequence"/>
</dbReference>
<comment type="caution">
    <text evidence="1">The sequence shown here is derived from an EMBL/GenBank/DDBJ whole genome shotgun (WGS) entry which is preliminary data.</text>
</comment>
<evidence type="ECO:0000313" key="1">
    <source>
        <dbReference type="EMBL" id="EMO39237.1"/>
    </source>
</evidence>
<organism evidence="1 2">
    <name type="scientific">Leptospira noguchii serovar Autumnalis str. ZUN142</name>
    <dbReference type="NCBI Taxonomy" id="1085540"/>
    <lineage>
        <taxon>Bacteria</taxon>
        <taxon>Pseudomonadati</taxon>
        <taxon>Spirochaetota</taxon>
        <taxon>Spirochaetia</taxon>
        <taxon>Leptospirales</taxon>
        <taxon>Leptospiraceae</taxon>
        <taxon>Leptospira</taxon>
    </lineage>
</organism>